<dbReference type="EMBL" id="BARU01036969">
    <property type="protein sequence ID" value="GAH82996.1"/>
    <property type="molecule type" value="Genomic_DNA"/>
</dbReference>
<protein>
    <submittedName>
        <fullName evidence="1">Uncharacterized protein</fullName>
    </submittedName>
</protein>
<proteinExistence type="predicted"/>
<reference evidence="1" key="1">
    <citation type="journal article" date="2014" name="Front. Microbiol.">
        <title>High frequency of phylogenetically diverse reductive dehalogenase-homologous genes in deep subseafloor sedimentary metagenomes.</title>
        <authorList>
            <person name="Kawai M."/>
            <person name="Futagami T."/>
            <person name="Toyoda A."/>
            <person name="Takaki Y."/>
            <person name="Nishi S."/>
            <person name="Hori S."/>
            <person name="Arai W."/>
            <person name="Tsubouchi T."/>
            <person name="Morono Y."/>
            <person name="Uchiyama I."/>
            <person name="Ito T."/>
            <person name="Fujiyama A."/>
            <person name="Inagaki F."/>
            <person name="Takami H."/>
        </authorList>
    </citation>
    <scope>NUCLEOTIDE SEQUENCE</scope>
    <source>
        <strain evidence="1">Expedition CK06-06</strain>
    </source>
</reference>
<evidence type="ECO:0000313" key="1">
    <source>
        <dbReference type="EMBL" id="GAH82996.1"/>
    </source>
</evidence>
<dbReference type="AlphaFoldDB" id="X1IKS7"/>
<sequence length="75" mass="8303">MTRQQIVDTTYKAMMRLNRLKAKHGVISMPMAEAENQRLEAASEIVLTIDGILSGGNGEGELSRLKARIDQINMS</sequence>
<organism evidence="1">
    <name type="scientific">marine sediment metagenome</name>
    <dbReference type="NCBI Taxonomy" id="412755"/>
    <lineage>
        <taxon>unclassified sequences</taxon>
        <taxon>metagenomes</taxon>
        <taxon>ecological metagenomes</taxon>
    </lineage>
</organism>
<name>X1IKS7_9ZZZZ</name>
<accession>X1IKS7</accession>
<gene>
    <name evidence="1" type="ORF">S03H2_57657</name>
</gene>
<comment type="caution">
    <text evidence="1">The sequence shown here is derived from an EMBL/GenBank/DDBJ whole genome shotgun (WGS) entry which is preliminary data.</text>
</comment>
<feature type="non-terminal residue" evidence="1">
    <location>
        <position position="75"/>
    </location>
</feature>